<feature type="compositionally biased region" description="Polar residues" evidence="1">
    <location>
        <begin position="160"/>
        <end position="171"/>
    </location>
</feature>
<feature type="compositionally biased region" description="Low complexity" evidence="1">
    <location>
        <begin position="149"/>
        <end position="159"/>
    </location>
</feature>
<organism evidence="2 3">
    <name type="scientific">Hohenbuehelia grisea</name>
    <dbReference type="NCBI Taxonomy" id="104357"/>
    <lineage>
        <taxon>Eukaryota</taxon>
        <taxon>Fungi</taxon>
        <taxon>Dikarya</taxon>
        <taxon>Basidiomycota</taxon>
        <taxon>Agaricomycotina</taxon>
        <taxon>Agaricomycetes</taxon>
        <taxon>Agaricomycetidae</taxon>
        <taxon>Agaricales</taxon>
        <taxon>Pleurotineae</taxon>
        <taxon>Pleurotaceae</taxon>
        <taxon>Hohenbuehelia</taxon>
    </lineage>
</organism>
<feature type="region of interest" description="Disordered" evidence="1">
    <location>
        <begin position="124"/>
        <end position="173"/>
    </location>
</feature>
<evidence type="ECO:0000256" key="1">
    <source>
        <dbReference type="SAM" id="MobiDB-lite"/>
    </source>
</evidence>
<feature type="compositionally biased region" description="Basic and acidic residues" evidence="1">
    <location>
        <begin position="16"/>
        <end position="25"/>
    </location>
</feature>
<dbReference type="InterPro" id="IPR013745">
    <property type="entry name" value="Bit61/PRR5"/>
</dbReference>
<gene>
    <name evidence="2" type="ORF">HGRIS_002266</name>
</gene>
<accession>A0ABR3JK63</accession>
<feature type="region of interest" description="Disordered" evidence="1">
    <location>
        <begin position="493"/>
        <end position="519"/>
    </location>
</feature>
<dbReference type="PANTHER" id="PTHR32428:SF2">
    <property type="entry name" value="TARGET OF RAPAMYCIN COMPLEX 2 SUBUNIT BIT61-RELATED"/>
    <property type="match status" value="1"/>
</dbReference>
<sequence length="613" mass="65962">MMSGWASAYTTSVPRRSHDQYHADMPDASSPDQAAEPRRRSSSDATPRPTPAPSPRMLMSGAGNNHDPNRNILTSDASTLSSATSSSRRLGFLAEKLSSSLSPASHSSSQRTIVAGHSNLLQPHSHSRADLSLSPSREQVSSPLPPPLMASSSSMSTTSKIHTSPSKSTYGRTYDSKLVSREMHRLGNLAHMPAGHPSTLSPTPSSSSTITATTSSMTAVGLASASSNEPWAALHVHVLPLFNGEPLRIPIEDLNVLVKSHVEKRVSSPHKAIASLESDTSDLIASGMLTLNAKLSGIDEDKMVGRVAEIWNFFWDQVLPYVEGALLPLQTDPMLSSLYRTHKPHRTGSENAKSSLSSSLSTSLQMSAPCIDVRSIALRSFRDKVILPLSSRLYNRLGNKQALQETAHYQPRLQQMFLVLASQSRQRPPSFSLTKSAAQPTAGESAILDLLRVVRSPGSLPDRLRSPNPRALGSLTPQATFLHGALPRDRRGRIAQKKKGKAGTIMAESGGEEDDVLGDGAETPRNGFGLPTDAEREAELLEALRSPDPENTSRVSMGGWGLGAGKEYSAKQAEIDDDEPLDWDQAQAVVEAMVGMNPGDREPTHLSRRRAGS</sequence>
<comment type="caution">
    <text evidence="2">The sequence shown here is derived from an EMBL/GenBank/DDBJ whole genome shotgun (WGS) entry which is preliminary data.</text>
</comment>
<dbReference type="EMBL" id="JASNQZ010000006">
    <property type="protein sequence ID" value="KAL0956097.1"/>
    <property type="molecule type" value="Genomic_DNA"/>
</dbReference>
<feature type="compositionally biased region" description="Low complexity" evidence="1">
    <location>
        <begin position="73"/>
        <end position="83"/>
    </location>
</feature>
<dbReference type="PANTHER" id="PTHR32428">
    <property type="entry name" value="TARGET OF RAPAMYCIN COMPLEX 2 SUBUNIT BIT61-RELATED"/>
    <property type="match status" value="1"/>
</dbReference>
<keyword evidence="3" id="KW-1185">Reference proteome</keyword>
<feature type="region of interest" description="Disordered" evidence="1">
    <location>
        <begin position="1"/>
        <end position="83"/>
    </location>
</feature>
<evidence type="ECO:0000313" key="3">
    <source>
        <dbReference type="Proteomes" id="UP001556367"/>
    </source>
</evidence>
<evidence type="ECO:0000313" key="2">
    <source>
        <dbReference type="EMBL" id="KAL0956097.1"/>
    </source>
</evidence>
<evidence type="ECO:0008006" key="4">
    <source>
        <dbReference type="Google" id="ProtNLM"/>
    </source>
</evidence>
<feature type="region of interest" description="Disordered" evidence="1">
    <location>
        <begin position="189"/>
        <end position="211"/>
    </location>
</feature>
<feature type="compositionally biased region" description="Low complexity" evidence="1">
    <location>
        <begin position="197"/>
        <end position="211"/>
    </location>
</feature>
<reference evidence="3" key="1">
    <citation type="submission" date="2024-06" db="EMBL/GenBank/DDBJ databases">
        <title>Multi-omics analyses provide insights into the biosynthesis of the anticancer antibiotic pleurotin in Hohenbuehelia grisea.</title>
        <authorList>
            <person name="Weaver J.A."/>
            <person name="Alberti F."/>
        </authorList>
    </citation>
    <scope>NUCLEOTIDE SEQUENCE [LARGE SCALE GENOMIC DNA]</scope>
    <source>
        <strain evidence="3">T-177</strain>
    </source>
</reference>
<name>A0ABR3JK63_9AGAR</name>
<protein>
    <recommendedName>
        <fullName evidence="4">HbrB-domain-containing protein</fullName>
    </recommendedName>
</protein>
<dbReference type="Proteomes" id="UP001556367">
    <property type="component" value="Unassembled WGS sequence"/>
</dbReference>
<dbReference type="Pfam" id="PF08539">
    <property type="entry name" value="HbrB"/>
    <property type="match status" value="1"/>
</dbReference>
<proteinExistence type="predicted"/>